<sequence>MTAEVKNILQEKKNTNPSLVLLVVLILAVVLTWVIDSGKYQRQDKKVIAGTYQIIHKNRAPENILGLSSSDAGAQSASPAGIIQALRSVPEGIIKQSGLIIMVLFIGGMFGILNQTGAIMKGLEKVLYITKGRIVILVPALMLCFSAGSTFLGLAKEYLLLVPLVVGLLARIGLPAIYGLGIVAISVKLGYMSSVTNPYALTIAQPLAGVPLFSGMALRIGGYFIFLIAGILFMILAIRRHGCLPYKRETEGETTLTGRQRVLLLLLISGVAAMVFGAQKWHWKNNDIAAWYLFMSIVISAFSGMSANTCADAFVEGMKKTLIAALLIGLATAVEIVLTKAQVLDTIIFNLSNLVSDHGPLVSAYSMFTTQLILDFAIPSTSGQAAVTMPVMAPLGQLSGVSAQSTVLAFLLGHGLTNLITPTSSGLLVLLAAAQVGWGQWAKFILPLFFIYALLAIGMLSFAIYTGY</sequence>
<keyword evidence="4 6" id="KW-1133">Transmembrane helix</keyword>
<dbReference type="Proteomes" id="UP000251351">
    <property type="component" value="Unassembled WGS sequence"/>
</dbReference>
<feature type="transmembrane region" description="Helical" evidence="6">
    <location>
        <begin position="18"/>
        <end position="35"/>
    </location>
</feature>
<feature type="transmembrane region" description="Helical" evidence="6">
    <location>
        <begin position="160"/>
        <end position="185"/>
    </location>
</feature>
<dbReference type="Proteomes" id="UP000251540">
    <property type="component" value="Unassembled WGS sequence"/>
</dbReference>
<feature type="transmembrane region" description="Helical" evidence="6">
    <location>
        <begin position="289"/>
        <end position="310"/>
    </location>
</feature>
<feature type="transmembrane region" description="Helical" evidence="6">
    <location>
        <begin position="262"/>
        <end position="283"/>
    </location>
</feature>
<dbReference type="EMBL" id="QARO01000049">
    <property type="protein sequence ID" value="PUF51291.1"/>
    <property type="molecule type" value="Genomic_DNA"/>
</dbReference>
<dbReference type="InterPro" id="IPR051679">
    <property type="entry name" value="DASS-Related_Transporters"/>
</dbReference>
<evidence type="ECO:0000313" key="10">
    <source>
        <dbReference type="Proteomes" id="UP000251540"/>
    </source>
</evidence>
<organism evidence="7 10">
    <name type="scientific">Salmonella enterica I</name>
    <dbReference type="NCBI Taxonomy" id="59201"/>
    <lineage>
        <taxon>Bacteria</taxon>
        <taxon>Pseudomonadati</taxon>
        <taxon>Pseudomonadota</taxon>
        <taxon>Gammaproteobacteria</taxon>
        <taxon>Enterobacterales</taxon>
        <taxon>Enterobacteriaceae</taxon>
        <taxon>Salmonella</taxon>
    </lineage>
</organism>
<dbReference type="Pfam" id="PF03606">
    <property type="entry name" value="DcuC"/>
    <property type="match status" value="1"/>
</dbReference>
<evidence type="ECO:0000256" key="5">
    <source>
        <dbReference type="ARBA" id="ARBA00023136"/>
    </source>
</evidence>
<evidence type="ECO:0000256" key="1">
    <source>
        <dbReference type="ARBA" id="ARBA00004651"/>
    </source>
</evidence>
<comment type="subcellular location">
    <subcellularLocation>
        <location evidence="1">Cell membrane</location>
        <topology evidence="1">Multi-pass membrane protein</topology>
    </subcellularLocation>
</comment>
<evidence type="ECO:0000313" key="8">
    <source>
        <dbReference type="EMBL" id="PUF51291.1"/>
    </source>
</evidence>
<dbReference type="InterPro" id="IPR018385">
    <property type="entry name" value="C4_dicarb_anaerob_car-like"/>
</dbReference>
<dbReference type="GO" id="GO:0005886">
    <property type="term" value="C:plasma membrane"/>
    <property type="evidence" value="ECO:0007669"/>
    <property type="project" value="UniProtKB-SubCell"/>
</dbReference>
<reference evidence="9 10" key="1">
    <citation type="submission" date="2018-04" db="EMBL/GenBank/DDBJ databases">
        <title>Whole genome sequencing of Salmonella enterica.</title>
        <authorList>
            <person name="Bell R."/>
        </authorList>
    </citation>
    <scope>NUCLEOTIDE SEQUENCE [LARGE SCALE GENOMIC DNA]</scope>
    <source>
        <strain evidence="7 10">CFSAN058609</strain>
        <strain evidence="8 9">CFSAN058610</strain>
    </source>
</reference>
<feature type="transmembrane region" description="Helical" evidence="6">
    <location>
        <begin position="220"/>
        <end position="238"/>
    </location>
</feature>
<feature type="transmembrane region" description="Helical" evidence="6">
    <location>
        <begin position="445"/>
        <end position="465"/>
    </location>
</feature>
<evidence type="ECO:0000256" key="6">
    <source>
        <dbReference type="SAM" id="Phobius"/>
    </source>
</evidence>
<evidence type="ECO:0000256" key="2">
    <source>
        <dbReference type="ARBA" id="ARBA00022475"/>
    </source>
</evidence>
<dbReference type="PANTHER" id="PTHR43652">
    <property type="entry name" value="BASIC AMINO ACID ANTIPORTER YFCC-RELATED"/>
    <property type="match status" value="1"/>
</dbReference>
<keyword evidence="5 6" id="KW-0472">Membrane</keyword>
<evidence type="ECO:0000313" key="7">
    <source>
        <dbReference type="EMBL" id="PUF27045.1"/>
    </source>
</evidence>
<dbReference type="PANTHER" id="PTHR43652:SF2">
    <property type="entry name" value="BASIC AMINO ACID ANTIPORTER YFCC-RELATED"/>
    <property type="match status" value="1"/>
</dbReference>
<gene>
    <name evidence="8" type="ORF">DAX73_26850</name>
    <name evidence="7" type="ORF">DAX92_26550</name>
</gene>
<dbReference type="AlphaFoldDB" id="A0A7Z1Q044"/>
<proteinExistence type="predicted"/>
<keyword evidence="2" id="KW-1003">Cell membrane</keyword>
<evidence type="ECO:0000256" key="4">
    <source>
        <dbReference type="ARBA" id="ARBA00022989"/>
    </source>
</evidence>
<evidence type="ECO:0000313" key="9">
    <source>
        <dbReference type="Proteomes" id="UP000251351"/>
    </source>
</evidence>
<comment type="caution">
    <text evidence="7">The sequence shown here is derived from an EMBL/GenBank/DDBJ whole genome shotgun (WGS) entry which is preliminary data.</text>
</comment>
<feature type="transmembrane region" description="Helical" evidence="6">
    <location>
        <begin position="419"/>
        <end position="438"/>
    </location>
</feature>
<accession>A0A7Z1Q044</accession>
<name>A0A7Z1Q044_SALET</name>
<keyword evidence="3 6" id="KW-0812">Transmembrane</keyword>
<feature type="transmembrane region" description="Helical" evidence="6">
    <location>
        <begin position="93"/>
        <end position="113"/>
    </location>
</feature>
<evidence type="ECO:0000256" key="3">
    <source>
        <dbReference type="ARBA" id="ARBA00022692"/>
    </source>
</evidence>
<feature type="transmembrane region" description="Helical" evidence="6">
    <location>
        <begin position="322"/>
        <end position="341"/>
    </location>
</feature>
<dbReference type="EMBL" id="QARP01000048">
    <property type="protein sequence ID" value="PUF27045.1"/>
    <property type="molecule type" value="Genomic_DNA"/>
</dbReference>
<protein>
    <submittedName>
        <fullName evidence="7">YfcC family protein</fullName>
    </submittedName>
</protein>
<dbReference type="RefSeq" id="WP_154708136.1">
    <property type="nucleotide sequence ID" value="NZ_QARO01000049.1"/>
</dbReference>
<feature type="transmembrane region" description="Helical" evidence="6">
    <location>
        <begin position="134"/>
        <end position="154"/>
    </location>
</feature>